<organism evidence="5">
    <name type="scientific">Eucalyptus grandis</name>
    <name type="common">Flooded gum</name>
    <dbReference type="NCBI Taxonomy" id="71139"/>
    <lineage>
        <taxon>Eukaryota</taxon>
        <taxon>Viridiplantae</taxon>
        <taxon>Streptophyta</taxon>
        <taxon>Embryophyta</taxon>
        <taxon>Tracheophyta</taxon>
        <taxon>Spermatophyta</taxon>
        <taxon>Magnoliopsida</taxon>
        <taxon>eudicotyledons</taxon>
        <taxon>Gunneridae</taxon>
        <taxon>Pentapetalae</taxon>
        <taxon>rosids</taxon>
        <taxon>malvids</taxon>
        <taxon>Myrtales</taxon>
        <taxon>Myrtaceae</taxon>
        <taxon>Myrtoideae</taxon>
        <taxon>Eucalypteae</taxon>
        <taxon>Eucalyptus</taxon>
    </lineage>
</organism>
<evidence type="ECO:0000259" key="4">
    <source>
        <dbReference type="Pfam" id="PF00534"/>
    </source>
</evidence>
<reference evidence="5" key="1">
    <citation type="submission" date="2013-07" db="EMBL/GenBank/DDBJ databases">
        <title>The genome of Eucalyptus grandis.</title>
        <authorList>
            <person name="Schmutz J."/>
            <person name="Hayes R."/>
            <person name="Myburg A."/>
            <person name="Tuskan G."/>
            <person name="Grattapaglia D."/>
            <person name="Rokhsar D.S."/>
        </authorList>
    </citation>
    <scope>NUCLEOTIDE SEQUENCE</scope>
    <source>
        <tissue evidence="5">Leaf extractions</tissue>
    </source>
</reference>
<evidence type="ECO:0000256" key="2">
    <source>
        <dbReference type="SAM" id="MobiDB-lite"/>
    </source>
</evidence>
<keyword evidence="1" id="KW-0328">Glycosyltransferase</keyword>
<protein>
    <recommendedName>
        <fullName evidence="4">Glycosyl transferase family 1 domain-containing protein</fullName>
    </recommendedName>
</protein>
<dbReference type="eggNOG" id="KOG0853">
    <property type="taxonomic scope" value="Eukaryota"/>
</dbReference>
<dbReference type="CDD" id="cd03801">
    <property type="entry name" value="GT4_PimA-like"/>
    <property type="match status" value="1"/>
</dbReference>
<keyword evidence="3" id="KW-0472">Membrane</keyword>
<keyword evidence="1" id="KW-0808">Transferase</keyword>
<keyword evidence="3" id="KW-1133">Transmembrane helix</keyword>
<feature type="transmembrane region" description="Helical" evidence="3">
    <location>
        <begin position="73"/>
        <end position="90"/>
    </location>
</feature>
<dbReference type="InterPro" id="IPR041693">
    <property type="entry name" value="Glyco_trans_4_5"/>
</dbReference>
<feature type="region of interest" description="Disordered" evidence="2">
    <location>
        <begin position="549"/>
        <end position="587"/>
    </location>
</feature>
<keyword evidence="3" id="KW-0812">Transmembrane</keyword>
<proteinExistence type="predicted"/>
<gene>
    <name evidence="5" type="ORF">EUGRSUZ_F03009</name>
</gene>
<dbReference type="Gramene" id="KCW69586">
    <property type="protein sequence ID" value="KCW69586"/>
    <property type="gene ID" value="EUGRSUZ_F03009"/>
</dbReference>
<dbReference type="InParanoid" id="A0A059BUH8"/>
<name>A0A059BUH8_EUCGR</name>
<sequence>MEEDMNRVDFHVKLVGQPSLRQSCSHICTSSALSGVLMPIDAPASQGLHSSRNPRRDARTSIGSFAWFRSQRLLYWLLVIALWSCLRLYVQPRWAHGGKKDDVMGSVDEPSHFINESFLTAEHESTANRQRANGRLPNLLIKSNMRTVRHSRSRVERKKKATVAMKSHNFEEKETLPIKNASHGLIVGPFVGSVDEHESTANRHRANGRSPNLLRKRNMRTVRHSRGRVERKRKAMAAMKSHNFEEEMLPMKNASYGLIVGPFSSIEDKLLGSIAKKQSGTCYPKGDFGRAVRSRKFVLIFHELSMTGAPLSMMELASELLSCRATVSVVVLSKKGGLMRELIQRRIRVLEDRTELSFKAALQADLVIAGSAVCASWIEQYTDRYPASSSQIVWWIMENRREYFDRSRMVLNRAEVLVFLSESQSRQWLTWCEEDNIKLRSAAAIVPLSVNEELAFVAGIACSLNTPSFTPERMMEKRQKLRNSVRKEMGLTDEDMLVITLSSINPGKGQLLLLESAHLVMENYSQESIRLRRGHFNLITRHPSRSLFEESNNIGLPNERSIPSDPTNKSEKKNLRMSGSSSASTDKIWPFESGRRIRRRKEPSENERMNSNTLKILIGSVGSKSNKLPYVKEMSRFLSLHLNFSKSVLWTPATTHVAPLYSAADAYVMNSQGLGETFGRVTIEAMAFGLPVLGTDAGGTKEIVEHNETGLLHPPGRRGAKALAHNLQFLHENPSVREQMGMKGRRKVERMYLKEHMYLKLTEVLFHCFRTK</sequence>
<dbReference type="Pfam" id="PF00534">
    <property type="entry name" value="Glycos_transf_1"/>
    <property type="match status" value="1"/>
</dbReference>
<dbReference type="STRING" id="71139.A0A059BUH8"/>
<evidence type="ECO:0000256" key="3">
    <source>
        <dbReference type="SAM" id="Phobius"/>
    </source>
</evidence>
<dbReference type="EMBL" id="KK198758">
    <property type="protein sequence ID" value="KCW69586.1"/>
    <property type="molecule type" value="Genomic_DNA"/>
</dbReference>
<feature type="domain" description="Glycosyl transferase family 1" evidence="4">
    <location>
        <begin position="634"/>
        <end position="746"/>
    </location>
</feature>
<dbReference type="SUPFAM" id="SSF53756">
    <property type="entry name" value="UDP-Glycosyltransferase/glycogen phosphorylase"/>
    <property type="match status" value="1"/>
</dbReference>
<accession>A0A059BUH8</accession>
<dbReference type="OMA" id="RQWLTWC"/>
<dbReference type="GO" id="GO:0016757">
    <property type="term" value="F:glycosyltransferase activity"/>
    <property type="evidence" value="ECO:0007669"/>
    <property type="project" value="UniProtKB-KW"/>
</dbReference>
<dbReference type="AlphaFoldDB" id="A0A059BUH8"/>
<dbReference type="InterPro" id="IPR001296">
    <property type="entry name" value="Glyco_trans_1"/>
</dbReference>
<dbReference type="Pfam" id="PF16994">
    <property type="entry name" value="Glyco_trans_4_5"/>
    <property type="match status" value="1"/>
</dbReference>
<evidence type="ECO:0000313" key="5">
    <source>
        <dbReference type="EMBL" id="KCW69586.1"/>
    </source>
</evidence>
<evidence type="ECO:0000256" key="1">
    <source>
        <dbReference type="ARBA" id="ARBA00022676"/>
    </source>
</evidence>
<dbReference type="Gene3D" id="3.40.50.2000">
    <property type="entry name" value="Glycogen Phosphorylase B"/>
    <property type="match status" value="1"/>
</dbReference>
<dbReference type="PANTHER" id="PTHR47778">
    <property type="entry name" value="BNAA05G14870D PROTEIN"/>
    <property type="match status" value="1"/>
</dbReference>
<dbReference type="PANTHER" id="PTHR47778:SF2">
    <property type="entry name" value="GLYCOSYL TRANSFERASE FAMILY 1 DOMAIN-CONTAINING PROTEIN"/>
    <property type="match status" value="1"/>
</dbReference>